<organism evidence="2 3">
    <name type="scientific">Ambispora leptoticha</name>
    <dbReference type="NCBI Taxonomy" id="144679"/>
    <lineage>
        <taxon>Eukaryota</taxon>
        <taxon>Fungi</taxon>
        <taxon>Fungi incertae sedis</taxon>
        <taxon>Mucoromycota</taxon>
        <taxon>Glomeromycotina</taxon>
        <taxon>Glomeromycetes</taxon>
        <taxon>Archaeosporales</taxon>
        <taxon>Ambisporaceae</taxon>
        <taxon>Ambispora</taxon>
    </lineage>
</organism>
<dbReference type="EMBL" id="CAJVPS010000199">
    <property type="protein sequence ID" value="CAG8464057.1"/>
    <property type="molecule type" value="Genomic_DNA"/>
</dbReference>
<evidence type="ECO:0000313" key="2">
    <source>
        <dbReference type="EMBL" id="CAG8464057.1"/>
    </source>
</evidence>
<dbReference type="Proteomes" id="UP000789508">
    <property type="component" value="Unassembled WGS sequence"/>
</dbReference>
<protein>
    <submittedName>
        <fullName evidence="2">1073_t:CDS:1</fullName>
    </submittedName>
</protein>
<keyword evidence="3" id="KW-1185">Reference proteome</keyword>
<feature type="region of interest" description="Disordered" evidence="1">
    <location>
        <begin position="338"/>
        <end position="357"/>
    </location>
</feature>
<sequence>MAEFLGKEYKGADAIAIVNKVETGKYISDFKKDKPGTPASRLTDDRINDYYFVVPSGTRKPAGDAAAEYNTKLAIKDHLVPNLVKAAKIDNNTSLPDLKINAKADATKKYADTKYNELKTKLATKAKSELDKEIDKIGADAEKTAMKSKMTDTDPQKMLDALEIMQKFVEVKDAQTTDATKLTELTALQTKLGDGKKKSKELKQSNDVQDALNDGYAGKDKSTIVVAIVAKITGNNFTPEEKQAYAEEIAPRLLAVKALSGNSSTDALELIRILKYNKFHFLASENLKDSEADKLDEDIRKLNEYISGSGSQHTLFDGLSQDDKDAITKLRTEMQSRVDKMREALKEKPGDTPDFSP</sequence>
<proteinExistence type="predicted"/>
<evidence type="ECO:0000313" key="3">
    <source>
        <dbReference type="Proteomes" id="UP000789508"/>
    </source>
</evidence>
<feature type="compositionally biased region" description="Basic and acidic residues" evidence="1">
    <location>
        <begin position="338"/>
        <end position="351"/>
    </location>
</feature>
<name>A0A9N8YYG7_9GLOM</name>
<reference evidence="2" key="1">
    <citation type="submission" date="2021-06" db="EMBL/GenBank/DDBJ databases">
        <authorList>
            <person name="Kallberg Y."/>
            <person name="Tangrot J."/>
            <person name="Rosling A."/>
        </authorList>
    </citation>
    <scope>NUCLEOTIDE SEQUENCE</scope>
    <source>
        <strain evidence="2">FL130A</strain>
    </source>
</reference>
<evidence type="ECO:0000256" key="1">
    <source>
        <dbReference type="SAM" id="MobiDB-lite"/>
    </source>
</evidence>
<comment type="caution">
    <text evidence="2">The sequence shown here is derived from an EMBL/GenBank/DDBJ whole genome shotgun (WGS) entry which is preliminary data.</text>
</comment>
<accession>A0A9N8YYG7</accession>
<dbReference type="AlphaFoldDB" id="A0A9N8YYG7"/>
<gene>
    <name evidence="2" type="ORF">ALEPTO_LOCUS1687</name>
</gene>